<evidence type="ECO:0000313" key="9">
    <source>
        <dbReference type="Proteomes" id="UP000777438"/>
    </source>
</evidence>
<keyword evidence="2 6" id="KW-0812">Transmembrane</keyword>
<feature type="transmembrane region" description="Helical" evidence="6">
    <location>
        <begin position="238"/>
        <end position="257"/>
    </location>
</feature>
<reference evidence="8 9" key="1">
    <citation type="journal article" date="2021" name="Nat. Commun.">
        <title>Genetic determinants of endophytism in the Arabidopsis root mycobiome.</title>
        <authorList>
            <person name="Mesny F."/>
            <person name="Miyauchi S."/>
            <person name="Thiergart T."/>
            <person name="Pickel B."/>
            <person name="Atanasova L."/>
            <person name="Karlsson M."/>
            <person name="Huettel B."/>
            <person name="Barry K.W."/>
            <person name="Haridas S."/>
            <person name="Chen C."/>
            <person name="Bauer D."/>
            <person name="Andreopoulos W."/>
            <person name="Pangilinan J."/>
            <person name="LaButti K."/>
            <person name="Riley R."/>
            <person name="Lipzen A."/>
            <person name="Clum A."/>
            <person name="Drula E."/>
            <person name="Henrissat B."/>
            <person name="Kohler A."/>
            <person name="Grigoriev I.V."/>
            <person name="Martin F.M."/>
            <person name="Hacquard S."/>
        </authorList>
    </citation>
    <scope>NUCLEOTIDE SEQUENCE [LARGE SCALE GENOMIC DNA]</scope>
    <source>
        <strain evidence="8 9">MPI-CAGE-CH-0241</strain>
    </source>
</reference>
<sequence>MMGGKGPMTVTVMWAFTALTWIFVVLRLYTRYFVLQQIGADDHAYWLSGVLIFLYTLFLHISANYGFGQPIFDLDPDHIALAIKYEMIGQTFAVIGMGVAKVSLGLFLLRVVMETWHKVVIWIAMVSLMLVSTITAVIFWVQCLPPSRIYDRRIAGVCNLDITPVAILLGVWCAIVDFFFAIFPWVFIWGLNMKYKEKITIAGSMSFGVVAGVCGVVRTWEVATGFTANYTQDTVPLIIWSAAEMAVTLMCIGIPILRPLYRRAVYGSNLSSDRYYKKHGDGTDERSYDLRNMPASNGATESNRGFPSADLKLGIRGPTTVTQIAGDNHSDESILGPEYRGSIVEQQNSHGIQVKQDVHVDWAKGGAAV</sequence>
<keyword evidence="3 6" id="KW-1133">Transmembrane helix</keyword>
<feature type="transmembrane region" description="Helical" evidence="6">
    <location>
        <begin position="87"/>
        <end position="112"/>
    </location>
</feature>
<evidence type="ECO:0000259" key="7">
    <source>
        <dbReference type="Pfam" id="PF20684"/>
    </source>
</evidence>
<comment type="similarity">
    <text evidence="5">Belongs to the SAT4 family.</text>
</comment>
<evidence type="ECO:0000256" key="1">
    <source>
        <dbReference type="ARBA" id="ARBA00004141"/>
    </source>
</evidence>
<dbReference type="GO" id="GO:0016020">
    <property type="term" value="C:membrane"/>
    <property type="evidence" value="ECO:0007669"/>
    <property type="project" value="UniProtKB-SubCell"/>
</dbReference>
<evidence type="ECO:0000256" key="2">
    <source>
        <dbReference type="ARBA" id="ARBA00022692"/>
    </source>
</evidence>
<comment type="caution">
    <text evidence="8">The sequence shown here is derived from an EMBL/GenBank/DDBJ whole genome shotgun (WGS) entry which is preliminary data.</text>
</comment>
<evidence type="ECO:0000256" key="5">
    <source>
        <dbReference type="ARBA" id="ARBA00038359"/>
    </source>
</evidence>
<feature type="transmembrane region" description="Helical" evidence="6">
    <location>
        <begin position="12"/>
        <end position="32"/>
    </location>
</feature>
<dbReference type="PANTHER" id="PTHR33048">
    <property type="entry name" value="PTH11-LIKE INTEGRAL MEMBRANE PROTEIN (AFU_ORTHOLOGUE AFUA_5G11245)"/>
    <property type="match status" value="1"/>
</dbReference>
<proteinExistence type="inferred from homology"/>
<dbReference type="Pfam" id="PF20684">
    <property type="entry name" value="Fung_rhodopsin"/>
    <property type="match status" value="1"/>
</dbReference>
<evidence type="ECO:0000256" key="3">
    <source>
        <dbReference type="ARBA" id="ARBA00022989"/>
    </source>
</evidence>
<dbReference type="EMBL" id="JAGPYM010000012">
    <property type="protein sequence ID" value="KAH6888431.1"/>
    <property type="molecule type" value="Genomic_DNA"/>
</dbReference>
<accession>A0A9P8W664</accession>
<keyword evidence="4 6" id="KW-0472">Membrane</keyword>
<evidence type="ECO:0000256" key="6">
    <source>
        <dbReference type="SAM" id="Phobius"/>
    </source>
</evidence>
<protein>
    <recommendedName>
        <fullName evidence="7">Rhodopsin domain-containing protein</fullName>
    </recommendedName>
</protein>
<evidence type="ECO:0000313" key="8">
    <source>
        <dbReference type="EMBL" id="KAH6888431.1"/>
    </source>
</evidence>
<dbReference type="AlphaFoldDB" id="A0A9P8W664"/>
<gene>
    <name evidence="8" type="ORF">B0T10DRAFT_514131</name>
</gene>
<comment type="subcellular location">
    <subcellularLocation>
        <location evidence="1">Membrane</location>
        <topology evidence="1">Multi-pass membrane protein</topology>
    </subcellularLocation>
</comment>
<feature type="domain" description="Rhodopsin" evidence="7">
    <location>
        <begin position="26"/>
        <end position="263"/>
    </location>
</feature>
<feature type="transmembrane region" description="Helical" evidence="6">
    <location>
        <begin position="44"/>
        <end position="67"/>
    </location>
</feature>
<dbReference type="InterPro" id="IPR049326">
    <property type="entry name" value="Rhodopsin_dom_fungi"/>
</dbReference>
<organism evidence="8 9">
    <name type="scientific">Thelonectria olida</name>
    <dbReference type="NCBI Taxonomy" id="1576542"/>
    <lineage>
        <taxon>Eukaryota</taxon>
        <taxon>Fungi</taxon>
        <taxon>Dikarya</taxon>
        <taxon>Ascomycota</taxon>
        <taxon>Pezizomycotina</taxon>
        <taxon>Sordariomycetes</taxon>
        <taxon>Hypocreomycetidae</taxon>
        <taxon>Hypocreales</taxon>
        <taxon>Nectriaceae</taxon>
        <taxon>Thelonectria</taxon>
    </lineage>
</organism>
<name>A0A9P8W664_9HYPO</name>
<dbReference type="InterPro" id="IPR052337">
    <property type="entry name" value="SAT4-like"/>
</dbReference>
<evidence type="ECO:0000256" key="4">
    <source>
        <dbReference type="ARBA" id="ARBA00023136"/>
    </source>
</evidence>
<feature type="transmembrane region" description="Helical" evidence="6">
    <location>
        <begin position="199"/>
        <end position="218"/>
    </location>
</feature>
<keyword evidence="9" id="KW-1185">Reference proteome</keyword>
<dbReference type="Proteomes" id="UP000777438">
    <property type="component" value="Unassembled WGS sequence"/>
</dbReference>
<feature type="transmembrane region" description="Helical" evidence="6">
    <location>
        <begin position="162"/>
        <end position="187"/>
    </location>
</feature>
<feature type="transmembrane region" description="Helical" evidence="6">
    <location>
        <begin position="119"/>
        <end position="142"/>
    </location>
</feature>
<dbReference type="OrthoDB" id="3923077at2759"/>
<dbReference type="PANTHER" id="PTHR33048:SF93">
    <property type="entry name" value="INTEGRAL MEMBRANE PROTEIN"/>
    <property type="match status" value="1"/>
</dbReference>